<protein>
    <submittedName>
        <fullName evidence="4">Extracellular dioxygenase-like protein</fullName>
    </submittedName>
</protein>
<keyword evidence="4" id="KW-0223">Dioxygenase</keyword>
<dbReference type="GO" id="GO:0005506">
    <property type="term" value="F:iron ion binding"/>
    <property type="evidence" value="ECO:0007669"/>
    <property type="project" value="InterPro"/>
</dbReference>
<evidence type="ECO:0000256" key="2">
    <source>
        <dbReference type="SAM" id="SignalP"/>
    </source>
</evidence>
<evidence type="ECO:0000256" key="1">
    <source>
        <dbReference type="SAM" id="MobiDB-lite"/>
    </source>
</evidence>
<accession>A0A6G1IWH1</accession>
<dbReference type="CDD" id="cd03457">
    <property type="entry name" value="intradiol_dioxygenase_like"/>
    <property type="match status" value="1"/>
</dbReference>
<dbReference type="Proteomes" id="UP000799291">
    <property type="component" value="Unassembled WGS sequence"/>
</dbReference>
<proteinExistence type="predicted"/>
<keyword evidence="4" id="KW-0560">Oxidoreductase</keyword>
<dbReference type="InterPro" id="IPR015889">
    <property type="entry name" value="Intradiol_dOase_core"/>
</dbReference>
<name>A0A6G1IWH1_9PLEO</name>
<dbReference type="InterPro" id="IPR000627">
    <property type="entry name" value="Intradiol_dOase_C"/>
</dbReference>
<dbReference type="Gene3D" id="2.60.130.10">
    <property type="entry name" value="Aromatic compound dioxygenase"/>
    <property type="match status" value="1"/>
</dbReference>
<feature type="domain" description="Intradiol ring-cleavage dioxygenases" evidence="3">
    <location>
        <begin position="124"/>
        <end position="227"/>
    </location>
</feature>
<dbReference type="OrthoDB" id="121380at2759"/>
<dbReference type="GO" id="GO:0016702">
    <property type="term" value="F:oxidoreductase activity, acting on single donors with incorporation of molecular oxygen, incorporation of two atoms of oxygen"/>
    <property type="evidence" value="ECO:0007669"/>
    <property type="project" value="InterPro"/>
</dbReference>
<evidence type="ECO:0000313" key="5">
    <source>
        <dbReference type="Proteomes" id="UP000799291"/>
    </source>
</evidence>
<organism evidence="4 5">
    <name type="scientific">Lentithecium fluviatile CBS 122367</name>
    <dbReference type="NCBI Taxonomy" id="1168545"/>
    <lineage>
        <taxon>Eukaryota</taxon>
        <taxon>Fungi</taxon>
        <taxon>Dikarya</taxon>
        <taxon>Ascomycota</taxon>
        <taxon>Pezizomycotina</taxon>
        <taxon>Dothideomycetes</taxon>
        <taxon>Pleosporomycetidae</taxon>
        <taxon>Pleosporales</taxon>
        <taxon>Massarineae</taxon>
        <taxon>Lentitheciaceae</taxon>
        <taxon>Lentithecium</taxon>
    </lineage>
</organism>
<evidence type="ECO:0000259" key="3">
    <source>
        <dbReference type="Pfam" id="PF00775"/>
    </source>
</evidence>
<dbReference type="PANTHER" id="PTHR34315:SF1">
    <property type="entry name" value="INTRADIOL RING-CLEAVAGE DIOXYGENASES DOMAIN-CONTAINING PROTEIN-RELATED"/>
    <property type="match status" value="1"/>
</dbReference>
<keyword evidence="5" id="KW-1185">Reference proteome</keyword>
<evidence type="ECO:0000313" key="4">
    <source>
        <dbReference type="EMBL" id="KAF2682281.1"/>
    </source>
</evidence>
<sequence length="366" mass="38873">MVFINKALALLAASLLPSVILAHPGHDVVAEAAERAAALGKIEYRSLSHCAETLKKRGIEQRSIARRQATMDSLRKKRSLKARDFKTVLATDHQSTEKYNAQTPADILFSGNNSCILTPEVTEGPYYVTGELIRQNVVEEEPGVPLTYEVQVIDINTCEPIVGVMLEQWHCNSTGVYGGIAAGSSGGVSDPRELNNTMLRGIQPSKDEGVVLFDTIFPGHYTGRTPHIHVLAHLNASVLPNNTLAINTGTISHVGQLFFDQSLISLVETTAPYSTNTQQLTTNANDGIMAQEAATTDPVLHYALLGDTIEDGLFGWIAFGIDSKINKTVSAAANYGENGGQANPGGGMPGGPGGPPPGFPTSTAAV</sequence>
<feature type="compositionally biased region" description="Gly residues" evidence="1">
    <location>
        <begin position="340"/>
        <end position="351"/>
    </location>
</feature>
<feature type="region of interest" description="Disordered" evidence="1">
    <location>
        <begin position="340"/>
        <end position="366"/>
    </location>
</feature>
<dbReference type="SUPFAM" id="SSF49482">
    <property type="entry name" value="Aromatic compound dioxygenase"/>
    <property type="match status" value="1"/>
</dbReference>
<dbReference type="AlphaFoldDB" id="A0A6G1IWH1"/>
<feature type="signal peptide" evidence="2">
    <location>
        <begin position="1"/>
        <end position="22"/>
    </location>
</feature>
<dbReference type="PANTHER" id="PTHR34315">
    <property type="match status" value="1"/>
</dbReference>
<feature type="chain" id="PRO_5026046710" evidence="2">
    <location>
        <begin position="23"/>
        <end position="366"/>
    </location>
</feature>
<dbReference type="Pfam" id="PF00775">
    <property type="entry name" value="Dioxygenase_C"/>
    <property type="match status" value="1"/>
</dbReference>
<gene>
    <name evidence="4" type="ORF">K458DRAFT_433222</name>
</gene>
<keyword evidence="2" id="KW-0732">Signal</keyword>
<reference evidence="4" key="1">
    <citation type="journal article" date="2020" name="Stud. Mycol.">
        <title>101 Dothideomycetes genomes: a test case for predicting lifestyles and emergence of pathogens.</title>
        <authorList>
            <person name="Haridas S."/>
            <person name="Albert R."/>
            <person name="Binder M."/>
            <person name="Bloem J."/>
            <person name="Labutti K."/>
            <person name="Salamov A."/>
            <person name="Andreopoulos B."/>
            <person name="Baker S."/>
            <person name="Barry K."/>
            <person name="Bills G."/>
            <person name="Bluhm B."/>
            <person name="Cannon C."/>
            <person name="Castanera R."/>
            <person name="Culley D."/>
            <person name="Daum C."/>
            <person name="Ezra D."/>
            <person name="Gonzalez J."/>
            <person name="Henrissat B."/>
            <person name="Kuo A."/>
            <person name="Liang C."/>
            <person name="Lipzen A."/>
            <person name="Lutzoni F."/>
            <person name="Magnuson J."/>
            <person name="Mondo S."/>
            <person name="Nolan M."/>
            <person name="Ohm R."/>
            <person name="Pangilinan J."/>
            <person name="Park H.-J."/>
            <person name="Ramirez L."/>
            <person name="Alfaro M."/>
            <person name="Sun H."/>
            <person name="Tritt A."/>
            <person name="Yoshinaga Y."/>
            <person name="Zwiers L.-H."/>
            <person name="Turgeon B."/>
            <person name="Goodwin S."/>
            <person name="Spatafora J."/>
            <person name="Crous P."/>
            <person name="Grigoriev I."/>
        </authorList>
    </citation>
    <scope>NUCLEOTIDE SEQUENCE</scope>
    <source>
        <strain evidence="4">CBS 122367</strain>
    </source>
</reference>
<dbReference type="EMBL" id="MU005588">
    <property type="protein sequence ID" value="KAF2682281.1"/>
    <property type="molecule type" value="Genomic_DNA"/>
</dbReference>